<proteinExistence type="predicted"/>
<dbReference type="AlphaFoldDB" id="A0A8J4HB49"/>
<dbReference type="Pfam" id="PF23148">
    <property type="entry name" value="Gp77"/>
    <property type="match status" value="1"/>
</dbReference>
<organism evidence="1">
    <name type="scientific">Acidicaldus sp</name>
    <dbReference type="NCBI Taxonomy" id="1872105"/>
    <lineage>
        <taxon>Bacteria</taxon>
        <taxon>Pseudomonadati</taxon>
        <taxon>Pseudomonadota</taxon>
        <taxon>Alphaproteobacteria</taxon>
        <taxon>Acetobacterales</taxon>
        <taxon>Acetobacteraceae</taxon>
        <taxon>Acidicaldus</taxon>
    </lineage>
</organism>
<gene>
    <name evidence="1" type="ORF">ENY07_08310</name>
</gene>
<name>A0A8J4HB49_9PROT</name>
<sequence length="164" mass="16728">MSTPASHVWQPSTARTVVLDGFVPVPRGTQAQAPQLPLWPLKDPNDVLDYQFDISAALTGNPGDGIATIGVTIAPDNPGDLTLNAALANGAIAVLWLAAGQSGTVYTVTITIGTLSGRTLARSILLPVISLSSLPALPNDLITSTGAVLTDQNGNPILITGSPA</sequence>
<reference evidence="1" key="1">
    <citation type="journal article" date="2020" name="mSystems">
        <title>Genome- and Community-Level Interaction Insights into Carbon Utilization and Element Cycling Functions of Hydrothermarchaeota in Hydrothermal Sediment.</title>
        <authorList>
            <person name="Zhou Z."/>
            <person name="Liu Y."/>
            <person name="Xu W."/>
            <person name="Pan J."/>
            <person name="Luo Z.H."/>
            <person name="Li M."/>
        </authorList>
    </citation>
    <scope>NUCLEOTIDE SEQUENCE</scope>
    <source>
        <strain evidence="1">SpSt-997</strain>
    </source>
</reference>
<protein>
    <submittedName>
        <fullName evidence="1">Uncharacterized protein</fullName>
    </submittedName>
</protein>
<dbReference type="EMBL" id="DTQM01000164">
    <property type="protein sequence ID" value="HGC43204.1"/>
    <property type="molecule type" value="Genomic_DNA"/>
</dbReference>
<comment type="caution">
    <text evidence="1">The sequence shown here is derived from an EMBL/GenBank/DDBJ whole genome shotgun (WGS) entry which is preliminary data.</text>
</comment>
<accession>A0A8J4HB49</accession>
<evidence type="ECO:0000313" key="1">
    <source>
        <dbReference type="EMBL" id="HGC43204.1"/>
    </source>
</evidence>
<dbReference type="InterPro" id="IPR056928">
    <property type="entry name" value="Gp77-like"/>
</dbReference>